<dbReference type="InterPro" id="IPR050734">
    <property type="entry name" value="PIH1/Kintoun_subfamily"/>
</dbReference>
<dbReference type="Pfam" id="PF08190">
    <property type="entry name" value="PIH1"/>
    <property type="match status" value="1"/>
</dbReference>
<dbReference type="GO" id="GO:0006364">
    <property type="term" value="P:rRNA processing"/>
    <property type="evidence" value="ECO:0007669"/>
    <property type="project" value="TreeGrafter"/>
</dbReference>
<feature type="domain" description="PIH1 N-terminal" evidence="3">
    <location>
        <begin position="60"/>
        <end position="149"/>
    </location>
</feature>
<dbReference type="Pfam" id="PF18201">
    <property type="entry name" value="PIH1_CS"/>
    <property type="match status" value="1"/>
</dbReference>
<dbReference type="PANTHER" id="PTHR22997">
    <property type="entry name" value="PIH1 DOMAIN-CONTAINING PROTEIN 1"/>
    <property type="match status" value="1"/>
</dbReference>
<evidence type="ECO:0000259" key="4">
    <source>
        <dbReference type="Pfam" id="PF18201"/>
    </source>
</evidence>
<evidence type="ECO:0000313" key="5">
    <source>
        <dbReference type="EMBL" id="KAL1528702.1"/>
    </source>
</evidence>
<sequence length="375" mass="39774">MPVGGAALPDGAEIAKHANHLWEFLDEMHERDPEEYAQFLQRQIKGGASGAPQSKVDEIPAASFCVRMRLRSQAPLYVNVCAHSRIESPSKMPDGSVPIAVGVPRPAALPEGAGLAVDVVVNTDVTRHAEKSAHYREEVAALAAQCVKEVLTESKPLAVASGHAKGSLVEAREGARLPEPLAPGYRIISSVKYAGQPQPFVDARQPQRRTEREGSASDEMATIERLVSSMAGGGTRGAAAMPRGAPSPADRALARDERGGHGGLESAGLCLPGDSGATEKKVLVEEIGSQPAERVSPDHELQVGDEVLKLIVKMPRVATAAEVDLDLGASSIVLNVEGLYYLKLELPVPISTADSGCKFDKKRRILTVNMPTASR</sequence>
<feature type="domain" description="PIH1D1/2/3 CS-like" evidence="4">
    <location>
        <begin position="308"/>
        <end position="371"/>
    </location>
</feature>
<comment type="similarity">
    <text evidence="1">Belongs to the PIH1 family.</text>
</comment>
<protein>
    <recommendedName>
        <fullName evidence="2">PIH1 domain-containing protein 2</fullName>
    </recommendedName>
</protein>
<evidence type="ECO:0000313" key="6">
    <source>
        <dbReference type="Proteomes" id="UP001515480"/>
    </source>
</evidence>
<name>A0AB34K635_PRYPA</name>
<gene>
    <name evidence="5" type="ORF">AB1Y20_010036</name>
</gene>
<dbReference type="InterPro" id="IPR012981">
    <property type="entry name" value="PIH1_N"/>
</dbReference>
<evidence type="ECO:0000256" key="2">
    <source>
        <dbReference type="ARBA" id="ARBA00040541"/>
    </source>
</evidence>
<dbReference type="InterPro" id="IPR041442">
    <property type="entry name" value="PIH1D1/2/3_CS-like"/>
</dbReference>
<evidence type="ECO:0000256" key="1">
    <source>
        <dbReference type="ARBA" id="ARBA00008511"/>
    </source>
</evidence>
<organism evidence="5 6">
    <name type="scientific">Prymnesium parvum</name>
    <name type="common">Toxic golden alga</name>
    <dbReference type="NCBI Taxonomy" id="97485"/>
    <lineage>
        <taxon>Eukaryota</taxon>
        <taxon>Haptista</taxon>
        <taxon>Haptophyta</taxon>
        <taxon>Prymnesiophyceae</taxon>
        <taxon>Prymnesiales</taxon>
        <taxon>Prymnesiaceae</taxon>
        <taxon>Prymnesium</taxon>
    </lineage>
</organism>
<keyword evidence="6" id="KW-1185">Reference proteome</keyword>
<dbReference type="GO" id="GO:0000492">
    <property type="term" value="P:box C/D snoRNP assembly"/>
    <property type="evidence" value="ECO:0007669"/>
    <property type="project" value="TreeGrafter"/>
</dbReference>
<evidence type="ECO:0000259" key="3">
    <source>
        <dbReference type="Pfam" id="PF08190"/>
    </source>
</evidence>
<dbReference type="PANTHER" id="PTHR22997:SF6">
    <property type="entry name" value="PIH1 DOMAIN-CONTAINING PROTEIN 2"/>
    <property type="match status" value="1"/>
</dbReference>
<dbReference type="GO" id="GO:1990904">
    <property type="term" value="C:ribonucleoprotein complex"/>
    <property type="evidence" value="ECO:0007669"/>
    <property type="project" value="TreeGrafter"/>
</dbReference>
<dbReference type="Proteomes" id="UP001515480">
    <property type="component" value="Unassembled WGS sequence"/>
</dbReference>
<comment type="caution">
    <text evidence="5">The sequence shown here is derived from an EMBL/GenBank/DDBJ whole genome shotgun (WGS) entry which is preliminary data.</text>
</comment>
<dbReference type="EMBL" id="JBGBPQ010000002">
    <property type="protein sequence ID" value="KAL1528702.1"/>
    <property type="molecule type" value="Genomic_DNA"/>
</dbReference>
<dbReference type="AlphaFoldDB" id="A0AB34K635"/>
<proteinExistence type="inferred from homology"/>
<accession>A0AB34K635</accession>
<dbReference type="GO" id="GO:0097255">
    <property type="term" value="C:R2TP complex"/>
    <property type="evidence" value="ECO:0007669"/>
    <property type="project" value="TreeGrafter"/>
</dbReference>
<dbReference type="GO" id="GO:0005737">
    <property type="term" value="C:cytoplasm"/>
    <property type="evidence" value="ECO:0007669"/>
    <property type="project" value="TreeGrafter"/>
</dbReference>
<reference evidence="5 6" key="1">
    <citation type="journal article" date="2024" name="Science">
        <title>Giant polyketide synthase enzymes in the biosynthesis of giant marine polyether toxins.</title>
        <authorList>
            <person name="Fallon T.R."/>
            <person name="Shende V.V."/>
            <person name="Wierzbicki I.H."/>
            <person name="Pendleton A.L."/>
            <person name="Watervoot N.F."/>
            <person name="Auber R.P."/>
            <person name="Gonzalez D.J."/>
            <person name="Wisecaver J.H."/>
            <person name="Moore B.S."/>
        </authorList>
    </citation>
    <scope>NUCLEOTIDE SEQUENCE [LARGE SCALE GENOMIC DNA]</scope>
    <source>
        <strain evidence="5 6">12B1</strain>
    </source>
</reference>